<evidence type="ECO:0000256" key="4">
    <source>
        <dbReference type="ARBA" id="ARBA00022692"/>
    </source>
</evidence>
<keyword evidence="5 7" id="KW-1133">Transmembrane helix</keyword>
<feature type="transmembrane region" description="Helical" evidence="7">
    <location>
        <begin position="141"/>
        <end position="164"/>
    </location>
</feature>
<feature type="transmembrane region" description="Helical" evidence="7">
    <location>
        <begin position="307"/>
        <end position="329"/>
    </location>
</feature>
<evidence type="ECO:0000256" key="5">
    <source>
        <dbReference type="ARBA" id="ARBA00022989"/>
    </source>
</evidence>
<feature type="domain" description="Major facilitator superfamily (MFS) profile" evidence="8">
    <location>
        <begin position="1"/>
        <end position="397"/>
    </location>
</feature>
<evidence type="ECO:0000256" key="1">
    <source>
        <dbReference type="ARBA" id="ARBA00004651"/>
    </source>
</evidence>
<comment type="subcellular location">
    <subcellularLocation>
        <location evidence="1">Cell membrane</location>
        <topology evidence="1">Multi-pass membrane protein</topology>
    </subcellularLocation>
</comment>
<comment type="caution">
    <text evidence="9">The sequence shown here is derived from an EMBL/GenBank/DDBJ whole genome shotgun (WGS) entry which is preliminary data.</text>
</comment>
<dbReference type="PANTHER" id="PTHR43414:SF6">
    <property type="entry name" value="MULTIDRUG RESISTANCE PROTEIN MDTG"/>
    <property type="match status" value="1"/>
</dbReference>
<dbReference type="GO" id="GO:0022857">
    <property type="term" value="F:transmembrane transporter activity"/>
    <property type="evidence" value="ECO:0007669"/>
    <property type="project" value="InterPro"/>
</dbReference>
<evidence type="ECO:0000256" key="3">
    <source>
        <dbReference type="ARBA" id="ARBA00022475"/>
    </source>
</evidence>
<evidence type="ECO:0000256" key="6">
    <source>
        <dbReference type="ARBA" id="ARBA00023136"/>
    </source>
</evidence>
<evidence type="ECO:0000256" key="2">
    <source>
        <dbReference type="ARBA" id="ARBA00022448"/>
    </source>
</evidence>
<feature type="transmembrane region" description="Helical" evidence="7">
    <location>
        <begin position="350"/>
        <end position="369"/>
    </location>
</feature>
<evidence type="ECO:0000259" key="8">
    <source>
        <dbReference type="PROSITE" id="PS50850"/>
    </source>
</evidence>
<feature type="transmembrane region" description="Helical" evidence="7">
    <location>
        <begin position="375"/>
        <end position="398"/>
    </location>
</feature>
<proteinExistence type="predicted"/>
<feature type="transmembrane region" description="Helical" evidence="7">
    <location>
        <begin position="109"/>
        <end position="129"/>
    </location>
</feature>
<evidence type="ECO:0000256" key="7">
    <source>
        <dbReference type="SAM" id="Phobius"/>
    </source>
</evidence>
<organism evidence="9 10">
    <name type="scientific">Oceanospirillum sediminis</name>
    <dbReference type="NCBI Taxonomy" id="2760088"/>
    <lineage>
        <taxon>Bacteria</taxon>
        <taxon>Pseudomonadati</taxon>
        <taxon>Pseudomonadota</taxon>
        <taxon>Gammaproteobacteria</taxon>
        <taxon>Oceanospirillales</taxon>
        <taxon>Oceanospirillaceae</taxon>
        <taxon>Oceanospirillum</taxon>
    </lineage>
</organism>
<keyword evidence="4 7" id="KW-0812">Transmembrane</keyword>
<dbReference type="SUPFAM" id="SSF103473">
    <property type="entry name" value="MFS general substrate transporter"/>
    <property type="match status" value="1"/>
</dbReference>
<keyword evidence="6 7" id="KW-0472">Membrane</keyword>
<feature type="transmembrane region" description="Helical" evidence="7">
    <location>
        <begin position="170"/>
        <end position="191"/>
    </location>
</feature>
<dbReference type="PRINTS" id="PR01035">
    <property type="entry name" value="TCRTETA"/>
</dbReference>
<dbReference type="RefSeq" id="WP_182807190.1">
    <property type="nucleotide sequence ID" value="NZ_JACJFM010000002.1"/>
</dbReference>
<dbReference type="PANTHER" id="PTHR43414">
    <property type="entry name" value="MULTIDRUG RESISTANCE PROTEIN MDTG"/>
    <property type="match status" value="1"/>
</dbReference>
<feature type="transmembrane region" description="Helical" evidence="7">
    <location>
        <begin position="284"/>
        <end position="301"/>
    </location>
</feature>
<gene>
    <name evidence="9" type="ORF">H4O21_02140</name>
</gene>
<dbReference type="GO" id="GO:0005886">
    <property type="term" value="C:plasma membrane"/>
    <property type="evidence" value="ECO:0007669"/>
    <property type="project" value="UniProtKB-SubCell"/>
</dbReference>
<dbReference type="InterPro" id="IPR001958">
    <property type="entry name" value="Tet-R_TetA/multi-R_MdtG-like"/>
</dbReference>
<dbReference type="AlphaFoldDB" id="A0A839IKE0"/>
<dbReference type="InterPro" id="IPR011701">
    <property type="entry name" value="MFS"/>
</dbReference>
<evidence type="ECO:0000313" key="10">
    <source>
        <dbReference type="Proteomes" id="UP000565262"/>
    </source>
</evidence>
<protein>
    <submittedName>
        <fullName evidence="9">MFS transporter</fullName>
    </submittedName>
</protein>
<dbReference type="Proteomes" id="UP000565262">
    <property type="component" value="Unassembled WGS sequence"/>
</dbReference>
<sequence length="413" mass="44688">MTPWQSQIRLLWWSQLISITAMEMSEPFWPLFLRQLAGDVSGVDAGVTGVELWSALIYAAPLLVSGLVAPFWGRLGDKYGHKKMLLRASAGLALTQGLLFFSSSLWEVLSLRLLQGALAGVITAVLCYANRIAPDDQRSRIVGRLTSATAAGAIMGPLLGGVLIEYLDFQALFATASLVCVGITLILACYLETDVPVQSEYPEVARERPESVYGQVLLLFLLAIFLLQTAKALPSSWFALYAEQQLAATPLITGIIFSAAGVGMMLSAPVWGGWFDQVELSRRPIRLALIASLAGGCYLMHLQESWLGLLAVRFIWGICLGAMLPMVQATMIHLTAEHSQGLIIGKAQRAIKIGNLAGVGAGALLLSWWDFQQGFILAALIYLLVSGVLVFAGSHLAIRENSDQKEKARLAES</sequence>
<feature type="transmembrane region" description="Helical" evidence="7">
    <location>
        <begin position="250"/>
        <end position="272"/>
    </location>
</feature>
<feature type="transmembrane region" description="Helical" evidence="7">
    <location>
        <begin position="212"/>
        <end position="230"/>
    </location>
</feature>
<dbReference type="EMBL" id="JACJFM010000002">
    <property type="protein sequence ID" value="MBB1485408.1"/>
    <property type="molecule type" value="Genomic_DNA"/>
</dbReference>
<keyword evidence="2" id="KW-0813">Transport</keyword>
<keyword evidence="10" id="KW-1185">Reference proteome</keyword>
<feature type="transmembrane region" description="Helical" evidence="7">
    <location>
        <begin position="52"/>
        <end position="72"/>
    </location>
</feature>
<accession>A0A839IKE0</accession>
<dbReference type="InterPro" id="IPR036259">
    <property type="entry name" value="MFS_trans_sf"/>
</dbReference>
<evidence type="ECO:0000313" key="9">
    <source>
        <dbReference type="EMBL" id="MBB1485408.1"/>
    </source>
</evidence>
<dbReference type="Gene3D" id="1.20.1250.20">
    <property type="entry name" value="MFS general substrate transporter like domains"/>
    <property type="match status" value="2"/>
</dbReference>
<dbReference type="InterPro" id="IPR020846">
    <property type="entry name" value="MFS_dom"/>
</dbReference>
<name>A0A839IKE0_9GAMM</name>
<keyword evidence="3" id="KW-1003">Cell membrane</keyword>
<dbReference type="PROSITE" id="PS50850">
    <property type="entry name" value="MFS"/>
    <property type="match status" value="1"/>
</dbReference>
<dbReference type="Pfam" id="PF07690">
    <property type="entry name" value="MFS_1"/>
    <property type="match status" value="2"/>
</dbReference>
<reference evidence="9 10" key="1">
    <citation type="submission" date="2020-08" db="EMBL/GenBank/DDBJ databases">
        <title>Oceanospirillum sp. nov. isolated from marine sediment.</title>
        <authorList>
            <person name="Ji X."/>
        </authorList>
    </citation>
    <scope>NUCLEOTIDE SEQUENCE [LARGE SCALE GENOMIC DNA]</scope>
    <source>
        <strain evidence="9 10">D5</strain>
    </source>
</reference>